<dbReference type="Gene3D" id="3.10.129.10">
    <property type="entry name" value="Hotdog Thioesterase"/>
    <property type="match status" value="1"/>
</dbReference>
<dbReference type="InterPro" id="IPR027961">
    <property type="entry name" value="DUF4442"/>
</dbReference>
<proteinExistence type="predicted"/>
<feature type="region of interest" description="Disordered" evidence="1">
    <location>
        <begin position="1"/>
        <end position="23"/>
    </location>
</feature>
<evidence type="ECO:0000313" key="2">
    <source>
        <dbReference type="EMBL" id="ELZ36873.1"/>
    </source>
</evidence>
<name>M0DPU5_9EURY</name>
<evidence type="ECO:0000313" key="3">
    <source>
        <dbReference type="Proteomes" id="UP000011523"/>
    </source>
</evidence>
<evidence type="ECO:0008006" key="4">
    <source>
        <dbReference type="Google" id="ProtNLM"/>
    </source>
</evidence>
<dbReference type="Proteomes" id="UP000011523">
    <property type="component" value="Unassembled WGS sequence"/>
</dbReference>
<protein>
    <recommendedName>
        <fullName evidence="4">DUF4442 domain-containing protein</fullName>
    </recommendedName>
</protein>
<dbReference type="Pfam" id="PF14539">
    <property type="entry name" value="DUF4442"/>
    <property type="match status" value="1"/>
</dbReference>
<reference evidence="2 3" key="1">
    <citation type="journal article" date="2014" name="PLoS Genet.">
        <title>Phylogenetically driven sequencing of extremely halophilic archaea reveals strategies for static and dynamic osmo-response.</title>
        <authorList>
            <person name="Becker E.A."/>
            <person name="Seitzer P.M."/>
            <person name="Tritt A."/>
            <person name="Larsen D."/>
            <person name="Krusor M."/>
            <person name="Yao A.I."/>
            <person name="Wu D."/>
            <person name="Madern D."/>
            <person name="Eisen J.A."/>
            <person name="Darling A.E."/>
            <person name="Facciotti M.T."/>
        </authorList>
    </citation>
    <scope>NUCLEOTIDE SEQUENCE [LARGE SCALE GENOMIC DNA]</scope>
    <source>
        <strain evidence="2 3">DSM 14210</strain>
    </source>
</reference>
<dbReference type="InterPro" id="IPR029069">
    <property type="entry name" value="HotDog_dom_sf"/>
</dbReference>
<sequence length="199" mass="22810">MSDSPTGVDRDPEPRPVREDPPAESRRTRLWRYGFNLLPAYRGTGARVDHIAADWRYVRIRLPLNWRTRNAVGTIFGGSIYGAIDPVYMMMLRRVLGDRFTVWDKSAALEFIEPGRDTLYAEFELPAAETERLRETLDPGESTDREYLVSLVDEAGTVHAACEKTLYVRRDEWAGGVRQARGQSVVRDLTDGVERRHRD</sequence>
<organism evidence="2 3">
    <name type="scientific">Halorubrum tebenquichense DSM 14210</name>
    <dbReference type="NCBI Taxonomy" id="1227485"/>
    <lineage>
        <taxon>Archaea</taxon>
        <taxon>Methanobacteriati</taxon>
        <taxon>Methanobacteriota</taxon>
        <taxon>Stenosarchaea group</taxon>
        <taxon>Halobacteria</taxon>
        <taxon>Halobacteriales</taxon>
        <taxon>Haloferacaceae</taxon>
        <taxon>Halorubrum</taxon>
    </lineage>
</organism>
<gene>
    <name evidence="2" type="ORF">C472_09933</name>
</gene>
<comment type="caution">
    <text evidence="2">The sequence shown here is derived from an EMBL/GenBank/DDBJ whole genome shotgun (WGS) entry which is preliminary data.</text>
</comment>
<evidence type="ECO:0000256" key="1">
    <source>
        <dbReference type="SAM" id="MobiDB-lite"/>
    </source>
</evidence>
<feature type="compositionally biased region" description="Basic and acidic residues" evidence="1">
    <location>
        <begin position="8"/>
        <end position="23"/>
    </location>
</feature>
<dbReference type="EMBL" id="AOJD01000051">
    <property type="protein sequence ID" value="ELZ36873.1"/>
    <property type="molecule type" value="Genomic_DNA"/>
</dbReference>
<accession>M0DPU5</accession>
<dbReference type="SUPFAM" id="SSF54637">
    <property type="entry name" value="Thioesterase/thiol ester dehydrase-isomerase"/>
    <property type="match status" value="1"/>
</dbReference>
<dbReference type="AlphaFoldDB" id="M0DPU5"/>
<keyword evidence="3" id="KW-1185">Reference proteome</keyword>